<dbReference type="EMBL" id="BJZS01000106">
    <property type="protein sequence ID" value="GEO97111.1"/>
    <property type="molecule type" value="Genomic_DNA"/>
</dbReference>
<name>A0A512IHC7_9MICC</name>
<gene>
    <name evidence="1" type="ORF">KTU01_32340</name>
</gene>
<comment type="caution">
    <text evidence="1">The sequence shown here is derived from an EMBL/GenBank/DDBJ whole genome shotgun (WGS) entry which is preliminary data.</text>
</comment>
<dbReference type="AlphaFoldDB" id="A0A512IHC7"/>
<organism evidence="1 2">
    <name type="scientific">Kocuria turfanensis</name>
    <dbReference type="NCBI Taxonomy" id="388357"/>
    <lineage>
        <taxon>Bacteria</taxon>
        <taxon>Bacillati</taxon>
        <taxon>Actinomycetota</taxon>
        <taxon>Actinomycetes</taxon>
        <taxon>Micrococcales</taxon>
        <taxon>Micrococcaceae</taxon>
        <taxon>Kocuria</taxon>
    </lineage>
</organism>
<protein>
    <submittedName>
        <fullName evidence="1">Uncharacterized protein</fullName>
    </submittedName>
</protein>
<evidence type="ECO:0000313" key="2">
    <source>
        <dbReference type="Proteomes" id="UP000321103"/>
    </source>
</evidence>
<evidence type="ECO:0000313" key="1">
    <source>
        <dbReference type="EMBL" id="GEO97111.1"/>
    </source>
</evidence>
<accession>A0A512IHC7</accession>
<sequence>MGHRGRIGHAGHLSTDAGIDAVEAQRKKISVDQVKATRPKQAGKKRATTWLAPIAVRCTGTVTTAAGGPVPRWLPPADSSQCKPSMSWARVGQRFW</sequence>
<reference evidence="1 2" key="1">
    <citation type="submission" date="2019-07" db="EMBL/GenBank/DDBJ databases">
        <title>Whole genome shotgun sequence of Kocuria turfanensis NBRC 107627.</title>
        <authorList>
            <person name="Hosoyama A."/>
            <person name="Uohara A."/>
            <person name="Ohji S."/>
            <person name="Ichikawa N."/>
        </authorList>
    </citation>
    <scope>NUCLEOTIDE SEQUENCE [LARGE SCALE GENOMIC DNA]</scope>
    <source>
        <strain evidence="1 2">NBRC 107627</strain>
    </source>
</reference>
<keyword evidence="2" id="KW-1185">Reference proteome</keyword>
<dbReference type="Proteomes" id="UP000321103">
    <property type="component" value="Unassembled WGS sequence"/>
</dbReference>
<proteinExistence type="predicted"/>